<protein>
    <submittedName>
        <fullName evidence="1">Uncharacterized protein</fullName>
    </submittedName>
</protein>
<dbReference type="Gene3D" id="3.40.50.12660">
    <property type="match status" value="1"/>
</dbReference>
<reference evidence="2" key="1">
    <citation type="journal article" date="2014" name="Proc. Natl. Acad. Sci. U.S.A.">
        <title>Extensive sampling of basidiomycete genomes demonstrates inadequacy of the white-rot/brown-rot paradigm for wood decay fungi.</title>
        <authorList>
            <person name="Riley R."/>
            <person name="Salamov A.A."/>
            <person name="Brown D.W."/>
            <person name="Nagy L.G."/>
            <person name="Floudas D."/>
            <person name="Held B.W."/>
            <person name="Levasseur A."/>
            <person name="Lombard V."/>
            <person name="Morin E."/>
            <person name="Otillar R."/>
            <person name="Lindquist E.A."/>
            <person name="Sun H."/>
            <person name="LaButti K.M."/>
            <person name="Schmutz J."/>
            <person name="Jabbour D."/>
            <person name="Luo H."/>
            <person name="Baker S.E."/>
            <person name="Pisabarro A.G."/>
            <person name="Walton J.D."/>
            <person name="Blanchette R.A."/>
            <person name="Henrissat B."/>
            <person name="Martin F."/>
            <person name="Cullen D."/>
            <person name="Hibbett D.S."/>
            <person name="Grigoriev I.V."/>
        </authorList>
    </citation>
    <scope>NUCLEOTIDE SEQUENCE [LARGE SCALE GENOMIC DNA]</scope>
    <source>
        <strain evidence="2">FD-172 SS1</strain>
    </source>
</reference>
<evidence type="ECO:0000313" key="1">
    <source>
        <dbReference type="EMBL" id="KDQ08137.1"/>
    </source>
</evidence>
<organism evidence="1 2">
    <name type="scientific">Botryobasidium botryosum (strain FD-172 SS1)</name>
    <dbReference type="NCBI Taxonomy" id="930990"/>
    <lineage>
        <taxon>Eukaryota</taxon>
        <taxon>Fungi</taxon>
        <taxon>Dikarya</taxon>
        <taxon>Basidiomycota</taxon>
        <taxon>Agaricomycotina</taxon>
        <taxon>Agaricomycetes</taxon>
        <taxon>Cantharellales</taxon>
        <taxon>Botryobasidiaceae</taxon>
        <taxon>Botryobasidium</taxon>
    </lineage>
</organism>
<dbReference type="InParanoid" id="A0A067M8D4"/>
<evidence type="ECO:0000313" key="2">
    <source>
        <dbReference type="Proteomes" id="UP000027195"/>
    </source>
</evidence>
<keyword evidence="2" id="KW-1185">Reference proteome</keyword>
<proteinExistence type="predicted"/>
<dbReference type="EMBL" id="KL198095">
    <property type="protein sequence ID" value="KDQ08137.1"/>
    <property type="molecule type" value="Genomic_DNA"/>
</dbReference>
<name>A0A067M8D4_BOTB1</name>
<sequence>MARRGVSPKLRTPFPRRKAFIFGINHTEQKWKAGSIPDGKYGRDRVRPMVDNTLDMDLETHEDARKIKDLLEATRKEDIRMLLDEGTDPAIQPNKQNIVLEDTHWGDKLFFHGKNIVYPAIQALNRHGEQVFDIDGDSDGGMDDCDH</sequence>
<dbReference type="HOGENOM" id="CLU_1767766_0_0_1"/>
<accession>A0A067M8D4</accession>
<dbReference type="Proteomes" id="UP000027195">
    <property type="component" value="Unassembled WGS sequence"/>
</dbReference>
<dbReference type="AlphaFoldDB" id="A0A067M8D4"/>
<gene>
    <name evidence="1" type="ORF">BOTBODRAFT_48409</name>
</gene>